<sequence>MLESKWADAPDPEPETKLPAKGHRKSRELNLKSREARFKERSRDENDSRDEYKYGDEDKFRNGQKVGVREEKTLLDRIDQSYLQGLRSESPSKVKRTSPIPGVRVPTGPKSTTIPTAPHIRAKARAEPSETQTKSQKSGSLLDRIDKSFLNKSDANSSRPSTSSSSASSRNSLPGTAQTTPASSRPASKGKPIDNKAKMELLKKKIEEQKKVLQERTHKAKQKELLAAFLEGDDEFQWDDEQEEEELINRIKTEL</sequence>
<evidence type="ECO:0000313" key="2">
    <source>
        <dbReference type="EMBL" id="KAL3234519.1"/>
    </source>
</evidence>
<protein>
    <submittedName>
        <fullName evidence="2">mRNA transport factor GFD1</fullName>
    </submittedName>
</protein>
<evidence type="ECO:0000256" key="1">
    <source>
        <dbReference type="SAM" id="MobiDB-lite"/>
    </source>
</evidence>
<evidence type="ECO:0000313" key="3">
    <source>
        <dbReference type="Proteomes" id="UP001623330"/>
    </source>
</evidence>
<keyword evidence="3" id="KW-1185">Reference proteome</keyword>
<feature type="compositionally biased region" description="Low complexity" evidence="1">
    <location>
        <begin position="153"/>
        <end position="172"/>
    </location>
</feature>
<feature type="region of interest" description="Disordered" evidence="1">
    <location>
        <begin position="1"/>
        <end position="199"/>
    </location>
</feature>
<reference evidence="2 3" key="1">
    <citation type="submission" date="2024-05" db="EMBL/GenBank/DDBJ databases">
        <title>Long read based assembly of the Candida bracarensis genome reveals expanded adhesin content.</title>
        <authorList>
            <person name="Marcet-Houben M."/>
            <person name="Ksiezopolska E."/>
            <person name="Gabaldon T."/>
        </authorList>
    </citation>
    <scope>NUCLEOTIDE SEQUENCE [LARGE SCALE GENOMIC DNA]</scope>
    <source>
        <strain evidence="2 3">CBM6</strain>
    </source>
</reference>
<gene>
    <name evidence="2" type="ORF">RNJ44_03281</name>
</gene>
<name>A0ABR4NZC1_9SACH</name>
<accession>A0ABR4NZC1</accession>
<feature type="compositionally biased region" description="Polar residues" evidence="1">
    <location>
        <begin position="173"/>
        <end position="186"/>
    </location>
</feature>
<dbReference type="EMBL" id="JBEVYD010000003">
    <property type="protein sequence ID" value="KAL3234519.1"/>
    <property type="molecule type" value="Genomic_DNA"/>
</dbReference>
<feature type="compositionally biased region" description="Polar residues" evidence="1">
    <location>
        <begin position="81"/>
        <end position="91"/>
    </location>
</feature>
<dbReference type="InterPro" id="IPR020401">
    <property type="entry name" value="mRNA_transport_factor_GFD1"/>
</dbReference>
<organism evidence="2 3">
    <name type="scientific">Nakaseomyces bracarensis</name>
    <dbReference type="NCBI Taxonomy" id="273131"/>
    <lineage>
        <taxon>Eukaryota</taxon>
        <taxon>Fungi</taxon>
        <taxon>Dikarya</taxon>
        <taxon>Ascomycota</taxon>
        <taxon>Saccharomycotina</taxon>
        <taxon>Saccharomycetes</taxon>
        <taxon>Saccharomycetales</taxon>
        <taxon>Saccharomycetaceae</taxon>
        <taxon>Nakaseomyces</taxon>
    </lineage>
</organism>
<feature type="compositionally biased region" description="Basic and acidic residues" evidence="1">
    <location>
        <begin position="1"/>
        <end position="18"/>
    </location>
</feature>
<proteinExistence type="predicted"/>
<dbReference type="Pfam" id="PF17331">
    <property type="entry name" value="GFD1"/>
    <property type="match status" value="1"/>
</dbReference>
<comment type="caution">
    <text evidence="2">The sequence shown here is derived from an EMBL/GenBank/DDBJ whole genome shotgun (WGS) entry which is preliminary data.</text>
</comment>
<feature type="compositionally biased region" description="Polar residues" evidence="1">
    <location>
        <begin position="129"/>
        <end position="139"/>
    </location>
</feature>
<feature type="compositionally biased region" description="Basic and acidic residues" evidence="1">
    <location>
        <begin position="27"/>
        <end position="79"/>
    </location>
</feature>
<dbReference type="Proteomes" id="UP001623330">
    <property type="component" value="Unassembled WGS sequence"/>
</dbReference>